<comment type="caution">
    <text evidence="1">The sequence shown here is derived from an EMBL/GenBank/DDBJ whole genome shotgun (WGS) entry which is preliminary data.</text>
</comment>
<gene>
    <name evidence="1" type="ORF">S01H4_54189</name>
</gene>
<reference evidence="1" key="1">
    <citation type="journal article" date="2014" name="Front. Microbiol.">
        <title>High frequency of phylogenetically diverse reductive dehalogenase-homologous genes in deep subseafloor sedimentary metagenomes.</title>
        <authorList>
            <person name="Kawai M."/>
            <person name="Futagami T."/>
            <person name="Toyoda A."/>
            <person name="Takaki Y."/>
            <person name="Nishi S."/>
            <person name="Hori S."/>
            <person name="Arai W."/>
            <person name="Tsubouchi T."/>
            <person name="Morono Y."/>
            <person name="Uchiyama I."/>
            <person name="Ito T."/>
            <person name="Fujiyama A."/>
            <person name="Inagaki F."/>
            <person name="Takami H."/>
        </authorList>
    </citation>
    <scope>NUCLEOTIDE SEQUENCE</scope>
    <source>
        <strain evidence="1">Expedition CK06-06</strain>
    </source>
</reference>
<proteinExistence type="predicted"/>
<sequence>MSKKLSLRGSFLMDDNARMVDQRIFEYEANDLTKGWVVEAAYIWPRSSRGEIGNQDGQYQACWSLATDTVGTLGFDDLCSASDNRQIAWLQAGYQLRHSTVSDFLANSGNPPNPAAFIVDPEHVVANGLWINGYTTSDSGESPTRYWNYMVILRPKKLDPKETILHLIKNVAQIS</sequence>
<evidence type="ECO:0000313" key="1">
    <source>
        <dbReference type="EMBL" id="GAH11343.1"/>
    </source>
</evidence>
<dbReference type="EMBL" id="BART01031161">
    <property type="protein sequence ID" value="GAH11343.1"/>
    <property type="molecule type" value="Genomic_DNA"/>
</dbReference>
<accession>X1ERS0</accession>
<name>X1ERS0_9ZZZZ</name>
<organism evidence="1">
    <name type="scientific">marine sediment metagenome</name>
    <dbReference type="NCBI Taxonomy" id="412755"/>
    <lineage>
        <taxon>unclassified sequences</taxon>
        <taxon>metagenomes</taxon>
        <taxon>ecological metagenomes</taxon>
    </lineage>
</organism>
<protein>
    <submittedName>
        <fullName evidence="1">Uncharacterized protein</fullName>
    </submittedName>
</protein>
<dbReference type="AlphaFoldDB" id="X1ERS0"/>